<dbReference type="Pfam" id="PF00013">
    <property type="entry name" value="KH_1"/>
    <property type="match status" value="1"/>
</dbReference>
<dbReference type="InterPro" id="IPR004087">
    <property type="entry name" value="KH_dom"/>
</dbReference>
<feature type="region of interest" description="Disordered" evidence="3">
    <location>
        <begin position="1"/>
        <end position="30"/>
    </location>
</feature>
<dbReference type="AlphaFoldDB" id="E3MJX9"/>
<dbReference type="InterPro" id="IPR036612">
    <property type="entry name" value="KH_dom_type_1_sf"/>
</dbReference>
<dbReference type="OrthoDB" id="441329at2759"/>
<feature type="compositionally biased region" description="Basic and acidic residues" evidence="3">
    <location>
        <begin position="8"/>
        <end position="30"/>
    </location>
</feature>
<dbReference type="GO" id="GO:0003723">
    <property type="term" value="F:RNA binding"/>
    <property type="evidence" value="ECO:0007669"/>
    <property type="project" value="UniProtKB-UniRule"/>
</dbReference>
<evidence type="ECO:0000256" key="1">
    <source>
        <dbReference type="ARBA" id="ARBA00022737"/>
    </source>
</evidence>
<evidence type="ECO:0000259" key="4">
    <source>
        <dbReference type="SMART" id="SM00322"/>
    </source>
</evidence>
<protein>
    <recommendedName>
        <fullName evidence="4">K Homology domain-containing protein</fullName>
    </recommendedName>
</protein>
<evidence type="ECO:0000256" key="2">
    <source>
        <dbReference type="PROSITE-ProRule" id="PRU00117"/>
    </source>
</evidence>
<evidence type="ECO:0000313" key="5">
    <source>
        <dbReference type="EMBL" id="EFP03846.1"/>
    </source>
</evidence>
<feature type="compositionally biased region" description="Basic and acidic residues" evidence="3">
    <location>
        <begin position="318"/>
        <end position="364"/>
    </location>
</feature>
<dbReference type="SMART" id="SM00322">
    <property type="entry name" value="KH"/>
    <property type="match status" value="2"/>
</dbReference>
<dbReference type="InterPro" id="IPR004088">
    <property type="entry name" value="KH_dom_type_1"/>
</dbReference>
<feature type="compositionally biased region" description="Basic and acidic residues" evidence="3">
    <location>
        <begin position="216"/>
        <end position="252"/>
    </location>
</feature>
<evidence type="ECO:0000313" key="6">
    <source>
        <dbReference type="Proteomes" id="UP000008281"/>
    </source>
</evidence>
<organism evidence="6">
    <name type="scientific">Caenorhabditis remanei</name>
    <name type="common">Caenorhabditis vulgaris</name>
    <dbReference type="NCBI Taxonomy" id="31234"/>
    <lineage>
        <taxon>Eukaryota</taxon>
        <taxon>Metazoa</taxon>
        <taxon>Ecdysozoa</taxon>
        <taxon>Nematoda</taxon>
        <taxon>Chromadorea</taxon>
        <taxon>Rhabditida</taxon>
        <taxon>Rhabditina</taxon>
        <taxon>Rhabditomorpha</taxon>
        <taxon>Rhabditoidea</taxon>
        <taxon>Rhabditidae</taxon>
        <taxon>Peloderinae</taxon>
        <taxon>Caenorhabditis</taxon>
    </lineage>
</organism>
<dbReference type="HOGENOM" id="CLU_068329_0_0_1"/>
<reference evidence="5" key="1">
    <citation type="submission" date="2007-07" db="EMBL/GenBank/DDBJ databases">
        <title>PCAP assembly of the Caenorhabditis remanei genome.</title>
        <authorList>
            <consortium name="The Caenorhabditis remanei Sequencing Consortium"/>
            <person name="Wilson R.K."/>
        </authorList>
    </citation>
    <scope>NUCLEOTIDE SEQUENCE [LARGE SCALE GENOMIC DNA]</scope>
    <source>
        <strain evidence="5">PB4641</strain>
    </source>
</reference>
<dbReference type="PANTHER" id="PTHR10288">
    <property type="entry name" value="KH DOMAIN CONTAINING RNA BINDING PROTEIN"/>
    <property type="match status" value="1"/>
</dbReference>
<dbReference type="EMBL" id="DS268451">
    <property type="protein sequence ID" value="EFP03846.1"/>
    <property type="molecule type" value="Genomic_DNA"/>
</dbReference>
<gene>
    <name evidence="5" type="ORF">CRE_28669</name>
</gene>
<dbReference type="STRING" id="31234.E3MJX9"/>
<keyword evidence="2" id="KW-0694">RNA-binding</keyword>
<feature type="region of interest" description="Disordered" evidence="3">
    <location>
        <begin position="318"/>
        <end position="373"/>
    </location>
</feature>
<dbReference type="eggNOG" id="KOG2191">
    <property type="taxonomic scope" value="Eukaryota"/>
</dbReference>
<accession>E3MJX9</accession>
<dbReference type="Proteomes" id="UP000008281">
    <property type="component" value="Unassembled WGS sequence"/>
</dbReference>
<feature type="domain" description="K Homology" evidence="4">
    <location>
        <begin position="28"/>
        <end position="101"/>
    </location>
</feature>
<keyword evidence="6" id="KW-1185">Reference proteome</keyword>
<dbReference type="PROSITE" id="PS50084">
    <property type="entry name" value="KH_TYPE_1"/>
    <property type="match status" value="2"/>
</dbReference>
<name>E3MJX9_CAERE</name>
<evidence type="ECO:0000256" key="3">
    <source>
        <dbReference type="SAM" id="MobiDB-lite"/>
    </source>
</evidence>
<dbReference type="InParanoid" id="E3MJX9"/>
<feature type="domain" description="K Homology" evidence="4">
    <location>
        <begin position="120"/>
        <end position="196"/>
    </location>
</feature>
<feature type="region of interest" description="Disordered" evidence="3">
    <location>
        <begin position="216"/>
        <end position="254"/>
    </location>
</feature>
<dbReference type="SUPFAM" id="SSF54791">
    <property type="entry name" value="Eukaryotic type KH-domain (KH-domain type I)"/>
    <property type="match status" value="1"/>
</dbReference>
<keyword evidence="1" id="KW-0677">Repeat</keyword>
<proteinExistence type="predicted"/>
<dbReference type="Gene3D" id="3.30.1370.10">
    <property type="entry name" value="K Homology domain, type 1"/>
    <property type="match status" value="2"/>
</dbReference>
<sequence>MSKSHQKKSTDDSANKTAHNGREEEGGDHLSIKILIPSSAVCDIIGRSGETMRNLRKKNSCQIQISKDGDTYPGTTERICFVKGRLNHIVAVIESIQEKIRKKCPNQTGNDAFDLENTLRGDEIKIVMPNTSAGMVIGKSSNNLKLIKKRFGSKVEIYPKVGSVEAKTALERVVTVAHEESAALLKSIRRILKHVALDPHHSSQINKEDFKKAAKGIEKEKEKEKEEEKEKEQEKEKEKEKEQEEEEKRDSPIQEDDMERNLCLDHWRTCLTNCQENFHRTGEVVGCPAQLRGHPTTGHIQRWVNNVERQRAQEVRRERARDLERERARDARRAVEEAERRRNDEERRRAREAQRVADEAERRRNALGSELEY</sequence>